<dbReference type="SUPFAM" id="SSF55961">
    <property type="entry name" value="Bet v1-like"/>
    <property type="match status" value="1"/>
</dbReference>
<accession>A0ABS9BUH5</accession>
<comment type="caution">
    <text evidence="2">The sequence shown here is derived from an EMBL/GenBank/DDBJ whole genome shotgun (WGS) entry which is preliminary data.</text>
</comment>
<proteinExistence type="predicted"/>
<protein>
    <submittedName>
        <fullName evidence="2">VOC family protein</fullName>
    </submittedName>
</protein>
<feature type="domain" description="PhnB-like" evidence="1">
    <location>
        <begin position="155"/>
        <end position="265"/>
    </location>
</feature>
<dbReference type="CDD" id="cd07814">
    <property type="entry name" value="SRPBCC_CalC_Aha1-like"/>
    <property type="match status" value="1"/>
</dbReference>
<evidence type="ECO:0000259" key="1">
    <source>
        <dbReference type="Pfam" id="PF06983"/>
    </source>
</evidence>
<dbReference type="Gene3D" id="3.30.530.20">
    <property type="match status" value="1"/>
</dbReference>
<dbReference type="SUPFAM" id="SSF54593">
    <property type="entry name" value="Glyoxalase/Bleomycin resistance protein/Dihydroxybiphenyl dioxygenase"/>
    <property type="match status" value="2"/>
</dbReference>
<organism evidence="2 3">
    <name type="scientific">Mariniradius sediminis</name>
    <dbReference type="NCBI Taxonomy" id="2909237"/>
    <lineage>
        <taxon>Bacteria</taxon>
        <taxon>Pseudomonadati</taxon>
        <taxon>Bacteroidota</taxon>
        <taxon>Cytophagia</taxon>
        <taxon>Cytophagales</taxon>
        <taxon>Cyclobacteriaceae</taxon>
        <taxon>Mariniradius</taxon>
    </lineage>
</organism>
<dbReference type="CDD" id="cd06588">
    <property type="entry name" value="PhnB_like"/>
    <property type="match status" value="2"/>
</dbReference>
<evidence type="ECO:0000313" key="2">
    <source>
        <dbReference type="EMBL" id="MCF1751719.1"/>
    </source>
</evidence>
<dbReference type="InterPro" id="IPR029068">
    <property type="entry name" value="Glyas_Bleomycin-R_OHBP_Dase"/>
</dbReference>
<feature type="domain" description="PhnB-like" evidence="1">
    <location>
        <begin position="274"/>
        <end position="394"/>
    </location>
</feature>
<dbReference type="InterPro" id="IPR023393">
    <property type="entry name" value="START-like_dom_sf"/>
</dbReference>
<dbReference type="PANTHER" id="PTHR33990">
    <property type="entry name" value="PROTEIN YJDN-RELATED"/>
    <property type="match status" value="1"/>
</dbReference>
<name>A0ABS9BUH5_9BACT</name>
<dbReference type="RefSeq" id="WP_234861677.1">
    <property type="nucleotide sequence ID" value="NZ_JAKEVZ010000008.1"/>
</dbReference>
<gene>
    <name evidence="2" type="ORF">L0U89_11620</name>
</gene>
<dbReference type="InterPro" id="IPR028973">
    <property type="entry name" value="PhnB-like"/>
</dbReference>
<reference evidence="2 3" key="1">
    <citation type="submission" date="2022-01" db="EMBL/GenBank/DDBJ databases">
        <title>Mariniradius saccharolyticus sp. nov., isolated from sediment of a river.</title>
        <authorList>
            <person name="Liu H."/>
        </authorList>
    </citation>
    <scope>NUCLEOTIDE SEQUENCE [LARGE SCALE GENOMIC DNA]</scope>
    <source>
        <strain evidence="2 3">RY-2</strain>
    </source>
</reference>
<dbReference type="Gene3D" id="3.10.180.10">
    <property type="entry name" value="2,3-Dihydroxybiphenyl 1,2-Dioxygenase, domain 1"/>
    <property type="match status" value="1"/>
</dbReference>
<dbReference type="EMBL" id="JAKEVZ010000008">
    <property type="protein sequence ID" value="MCF1751719.1"/>
    <property type="molecule type" value="Genomic_DNA"/>
</dbReference>
<dbReference type="Gene3D" id="3.30.720.110">
    <property type="match status" value="1"/>
</dbReference>
<dbReference type="Gene3D" id="3.30.720.100">
    <property type="match status" value="1"/>
</dbReference>
<dbReference type="Proteomes" id="UP001201449">
    <property type="component" value="Unassembled WGS sequence"/>
</dbReference>
<dbReference type="Pfam" id="PF06983">
    <property type="entry name" value="3-dmu-9_3-mt"/>
    <property type="match status" value="2"/>
</dbReference>
<evidence type="ECO:0000313" key="3">
    <source>
        <dbReference type="Proteomes" id="UP001201449"/>
    </source>
</evidence>
<sequence>MKKMSHEIQIVAPAASVWDAVVDPHKYRAWTREFHPTSYFEGGWNKGNKILFLGQDDKGSIGGMVAEIAESDFPRFISIRHLGYVQDGFEDTQSEAVRALFPSYENYFLEEIGDGKTRFRVELDMDESYWEMMQEMWPRALKALKDVVEQAESPKIYPCLWFDKEAGEAAEFYCGLFKQGRLLEQSPMATTFEIMGTKIMGLNGGPMYQKTTAVSYFVYCNGTEEIDRLYAALSENGQVLMPLDKYDWSPRYAFVQDRFGVSWQLDVEDIKSSQKIVPCFLFANRKMGMVKKAMDRFVSIFPNSRILMEAPYPPAAGLPEGTLLFAQFRLAGFIFNAMSSTRPEEFDFSPGNSMVVECETQAEIDHYWEKLGEGGRYEQCGWLQDEYGISWQVVPAVLSQLMADPERSGRVIEAFLKMKKFDIQKLLDA</sequence>
<keyword evidence="3" id="KW-1185">Reference proteome</keyword>